<dbReference type="EMBL" id="KK784996">
    <property type="protein sequence ID" value="KDO54391.1"/>
    <property type="molecule type" value="Genomic_DNA"/>
</dbReference>
<dbReference type="AlphaFoldDB" id="A0A067ETZ5"/>
<keyword evidence="3" id="KW-1185">Reference proteome</keyword>
<feature type="region of interest" description="Disordered" evidence="1">
    <location>
        <begin position="60"/>
        <end position="93"/>
    </location>
</feature>
<evidence type="ECO:0000313" key="2">
    <source>
        <dbReference type="EMBL" id="KDO54391.1"/>
    </source>
</evidence>
<evidence type="ECO:0000313" key="3">
    <source>
        <dbReference type="Proteomes" id="UP000027120"/>
    </source>
</evidence>
<evidence type="ECO:0000256" key="1">
    <source>
        <dbReference type="SAM" id="MobiDB-lite"/>
    </source>
</evidence>
<sequence>MFARCYNQEALDNHTQPTTLLYKSASLHKDGQEKRKRINSTYPIRYKNVMQHYAVKFASEYNKSSREGSGSVRERTSPAVRERTSPAVRDLEA</sequence>
<dbReference type="Proteomes" id="UP000027120">
    <property type="component" value="Unassembled WGS sequence"/>
</dbReference>
<feature type="compositionally biased region" description="Basic and acidic residues" evidence="1">
    <location>
        <begin position="72"/>
        <end position="93"/>
    </location>
</feature>
<accession>A0A067ETZ5</accession>
<proteinExistence type="predicted"/>
<protein>
    <submittedName>
        <fullName evidence="2">Uncharacterized protein</fullName>
    </submittedName>
</protein>
<name>A0A067ETZ5_CITSI</name>
<reference evidence="2 3" key="1">
    <citation type="submission" date="2014-04" db="EMBL/GenBank/DDBJ databases">
        <authorList>
            <consortium name="International Citrus Genome Consortium"/>
            <person name="Gmitter F."/>
            <person name="Chen C."/>
            <person name="Farmerie W."/>
            <person name="Harkins T."/>
            <person name="Desany B."/>
            <person name="Mohiuddin M."/>
            <person name="Kodira C."/>
            <person name="Borodovsky M."/>
            <person name="Lomsadze A."/>
            <person name="Burns P."/>
            <person name="Jenkins J."/>
            <person name="Prochnik S."/>
            <person name="Shu S."/>
            <person name="Chapman J."/>
            <person name="Pitluck S."/>
            <person name="Schmutz J."/>
            <person name="Rokhsar D."/>
        </authorList>
    </citation>
    <scope>NUCLEOTIDE SEQUENCE</scope>
</reference>
<organism evidence="2 3">
    <name type="scientific">Citrus sinensis</name>
    <name type="common">Sweet orange</name>
    <name type="synonym">Citrus aurantium var. sinensis</name>
    <dbReference type="NCBI Taxonomy" id="2711"/>
    <lineage>
        <taxon>Eukaryota</taxon>
        <taxon>Viridiplantae</taxon>
        <taxon>Streptophyta</taxon>
        <taxon>Embryophyta</taxon>
        <taxon>Tracheophyta</taxon>
        <taxon>Spermatophyta</taxon>
        <taxon>Magnoliopsida</taxon>
        <taxon>eudicotyledons</taxon>
        <taxon>Gunneridae</taxon>
        <taxon>Pentapetalae</taxon>
        <taxon>rosids</taxon>
        <taxon>malvids</taxon>
        <taxon>Sapindales</taxon>
        <taxon>Rutaceae</taxon>
        <taxon>Aurantioideae</taxon>
        <taxon>Citrus</taxon>
    </lineage>
</organism>
<gene>
    <name evidence="2" type="ORF">CISIN_1g034474mg</name>
</gene>